<comment type="caution">
    <text evidence="2">The sequence shown here is derived from an EMBL/GenBank/DDBJ whole genome shotgun (WGS) entry which is preliminary data.</text>
</comment>
<feature type="transmembrane region" description="Helical" evidence="1">
    <location>
        <begin position="66"/>
        <end position="89"/>
    </location>
</feature>
<evidence type="ECO:0000313" key="2">
    <source>
        <dbReference type="EMBL" id="KAF9514304.1"/>
    </source>
</evidence>
<gene>
    <name evidence="2" type="ORF">BS47DRAFT_885545</name>
</gene>
<name>A0A9P6AYT2_9AGAM</name>
<dbReference type="AlphaFoldDB" id="A0A9P6AYT2"/>
<keyword evidence="1" id="KW-0472">Membrane</keyword>
<organism evidence="2 3">
    <name type="scientific">Hydnum rufescens UP504</name>
    <dbReference type="NCBI Taxonomy" id="1448309"/>
    <lineage>
        <taxon>Eukaryota</taxon>
        <taxon>Fungi</taxon>
        <taxon>Dikarya</taxon>
        <taxon>Basidiomycota</taxon>
        <taxon>Agaricomycotina</taxon>
        <taxon>Agaricomycetes</taxon>
        <taxon>Cantharellales</taxon>
        <taxon>Hydnaceae</taxon>
        <taxon>Hydnum</taxon>
    </lineage>
</organism>
<keyword evidence="1" id="KW-1133">Transmembrane helix</keyword>
<evidence type="ECO:0000313" key="3">
    <source>
        <dbReference type="Proteomes" id="UP000886523"/>
    </source>
</evidence>
<protein>
    <submittedName>
        <fullName evidence="2">Uncharacterized protein</fullName>
    </submittedName>
</protein>
<proteinExistence type="predicted"/>
<accession>A0A9P6AYT2</accession>
<keyword evidence="1" id="KW-0812">Transmembrane</keyword>
<dbReference type="EMBL" id="MU128962">
    <property type="protein sequence ID" value="KAF9514304.1"/>
    <property type="molecule type" value="Genomic_DNA"/>
</dbReference>
<sequence length="95" mass="10924">MEEAGAWTVSQDDWGLEGPWLQARSLTVTFTTNHGPTPHSLKSLLTEMNYLYKAVNYEIDKYADGLLLPFGSFIIILHIQCQCMFYLQYVLYPSE</sequence>
<reference evidence="2" key="1">
    <citation type="journal article" date="2020" name="Nat. Commun.">
        <title>Large-scale genome sequencing of mycorrhizal fungi provides insights into the early evolution of symbiotic traits.</title>
        <authorList>
            <person name="Miyauchi S."/>
            <person name="Kiss E."/>
            <person name="Kuo A."/>
            <person name="Drula E."/>
            <person name="Kohler A."/>
            <person name="Sanchez-Garcia M."/>
            <person name="Morin E."/>
            <person name="Andreopoulos B."/>
            <person name="Barry K.W."/>
            <person name="Bonito G."/>
            <person name="Buee M."/>
            <person name="Carver A."/>
            <person name="Chen C."/>
            <person name="Cichocki N."/>
            <person name="Clum A."/>
            <person name="Culley D."/>
            <person name="Crous P.W."/>
            <person name="Fauchery L."/>
            <person name="Girlanda M."/>
            <person name="Hayes R.D."/>
            <person name="Keri Z."/>
            <person name="LaButti K."/>
            <person name="Lipzen A."/>
            <person name="Lombard V."/>
            <person name="Magnuson J."/>
            <person name="Maillard F."/>
            <person name="Murat C."/>
            <person name="Nolan M."/>
            <person name="Ohm R.A."/>
            <person name="Pangilinan J."/>
            <person name="Pereira M.F."/>
            <person name="Perotto S."/>
            <person name="Peter M."/>
            <person name="Pfister S."/>
            <person name="Riley R."/>
            <person name="Sitrit Y."/>
            <person name="Stielow J.B."/>
            <person name="Szollosi G."/>
            <person name="Zifcakova L."/>
            <person name="Stursova M."/>
            <person name="Spatafora J.W."/>
            <person name="Tedersoo L."/>
            <person name="Vaario L.M."/>
            <person name="Yamada A."/>
            <person name="Yan M."/>
            <person name="Wang P."/>
            <person name="Xu J."/>
            <person name="Bruns T."/>
            <person name="Baldrian P."/>
            <person name="Vilgalys R."/>
            <person name="Dunand C."/>
            <person name="Henrissat B."/>
            <person name="Grigoriev I.V."/>
            <person name="Hibbett D."/>
            <person name="Nagy L.G."/>
            <person name="Martin F.M."/>
        </authorList>
    </citation>
    <scope>NUCLEOTIDE SEQUENCE</scope>
    <source>
        <strain evidence="2">UP504</strain>
    </source>
</reference>
<dbReference type="Proteomes" id="UP000886523">
    <property type="component" value="Unassembled WGS sequence"/>
</dbReference>
<evidence type="ECO:0000256" key="1">
    <source>
        <dbReference type="SAM" id="Phobius"/>
    </source>
</evidence>
<keyword evidence="3" id="KW-1185">Reference proteome</keyword>